<accession>A0A858Q811</accession>
<evidence type="ECO:0000256" key="3">
    <source>
        <dbReference type="ARBA" id="ARBA00007725"/>
    </source>
</evidence>
<dbReference type="Proteomes" id="UP000503004">
    <property type="component" value="Chromosome"/>
</dbReference>
<evidence type="ECO:0000256" key="8">
    <source>
        <dbReference type="ARBA" id="ARBA00026081"/>
    </source>
</evidence>
<evidence type="ECO:0000256" key="2">
    <source>
        <dbReference type="ARBA" id="ARBA00004651"/>
    </source>
</evidence>
<comment type="subcellular location">
    <subcellularLocation>
        <location evidence="2">Cell membrane</location>
        <topology evidence="2">Multi-pass membrane protein</topology>
    </subcellularLocation>
</comment>
<evidence type="ECO:0000256" key="1">
    <source>
        <dbReference type="ARBA" id="ARBA00002265"/>
    </source>
</evidence>
<evidence type="ECO:0000313" key="10">
    <source>
        <dbReference type="EMBL" id="QJD29914.1"/>
    </source>
</evidence>
<keyword evidence="6 9" id="KW-1133">Transmembrane helix</keyword>
<evidence type="ECO:0000256" key="9">
    <source>
        <dbReference type="SAM" id="Phobius"/>
    </source>
</evidence>
<dbReference type="GO" id="GO:0043190">
    <property type="term" value="C:ATP-binding cassette (ABC) transporter complex"/>
    <property type="evidence" value="ECO:0007669"/>
    <property type="project" value="InterPro"/>
</dbReference>
<dbReference type="EMBL" id="CP046565">
    <property type="protein sequence ID" value="QJD29914.1"/>
    <property type="molecule type" value="Genomic_DNA"/>
</dbReference>
<comment type="similarity">
    <text evidence="3">Belongs to the LptF/LptG family.</text>
</comment>
<dbReference type="AlphaFoldDB" id="A0A858Q811"/>
<dbReference type="InterPro" id="IPR030923">
    <property type="entry name" value="LptG"/>
</dbReference>
<dbReference type="KEGG" id="metu:GNH96_07955"/>
<comment type="function">
    <text evidence="1">Part of the ABC transporter complex LptBFG involved in the translocation of lipopolysaccharide (LPS) from the inner membrane to the outer membrane.</text>
</comment>
<feature type="transmembrane region" description="Helical" evidence="9">
    <location>
        <begin position="305"/>
        <end position="322"/>
    </location>
</feature>
<sequence length="356" mass="39003">MNTLNRYIGREVVKGATFAALVLLALLNFFTFADELRDLGEGNYGLGSIFLYLTLTSPHSLYELIPSGALIGGLVVLGNMANNHELVAMQAAGVSRGRIVWAVLRAGIVISLVSVVISEYIIPPAERAAQMLKATATRQQVASQTKYGVWIRDGDVYVNIREIQNQEQLGDIHIFEISPDGKPVLAMHAARAGFDRGVWKLKDIGVTRFDSAGNAAVAEHKAQEDWSSVLSPDMLEVFIVRPENLSAQDLAKYMAYQTENAQKSLAVEQAFWGRLVNPFITLAMLLLAVPFVLNVRRDVSSGQRIVVGVTIGLGFYLTNRMASHLGLVYELNAPLTMVTPPLVVLLAALIAFRRRP</sequence>
<keyword evidence="11" id="KW-1185">Reference proteome</keyword>
<evidence type="ECO:0000313" key="11">
    <source>
        <dbReference type="Proteomes" id="UP000503004"/>
    </source>
</evidence>
<feature type="transmembrane region" description="Helical" evidence="9">
    <location>
        <begin position="334"/>
        <end position="352"/>
    </location>
</feature>
<keyword evidence="7 9" id="KW-0472">Membrane</keyword>
<evidence type="ECO:0000256" key="7">
    <source>
        <dbReference type="ARBA" id="ARBA00023136"/>
    </source>
</evidence>
<dbReference type="GO" id="GO:0055085">
    <property type="term" value="P:transmembrane transport"/>
    <property type="evidence" value="ECO:0007669"/>
    <property type="project" value="InterPro"/>
</dbReference>
<reference evidence="11" key="1">
    <citation type="submission" date="2019-12" db="EMBL/GenBank/DDBJ databases">
        <authorList>
            <person name="Awala S.I."/>
            <person name="Rhee S.K."/>
        </authorList>
    </citation>
    <scope>NUCLEOTIDE SEQUENCE [LARGE SCALE GENOMIC DNA]</scope>
    <source>
        <strain evidence="11">IM1</strain>
    </source>
</reference>
<feature type="transmembrane region" description="Helical" evidence="9">
    <location>
        <begin position="60"/>
        <end position="78"/>
    </location>
</feature>
<evidence type="ECO:0000256" key="4">
    <source>
        <dbReference type="ARBA" id="ARBA00022475"/>
    </source>
</evidence>
<feature type="transmembrane region" description="Helical" evidence="9">
    <location>
        <begin position="275"/>
        <end position="293"/>
    </location>
</feature>
<dbReference type="PANTHER" id="PTHR33529">
    <property type="entry name" value="SLR0882 PROTEIN-RELATED"/>
    <property type="match status" value="1"/>
</dbReference>
<organism evidence="10 11">
    <name type="scientific">Methylococcus geothermalis</name>
    <dbReference type="NCBI Taxonomy" id="2681310"/>
    <lineage>
        <taxon>Bacteria</taxon>
        <taxon>Pseudomonadati</taxon>
        <taxon>Pseudomonadota</taxon>
        <taxon>Gammaproteobacteria</taxon>
        <taxon>Methylococcales</taxon>
        <taxon>Methylococcaceae</taxon>
        <taxon>Methylococcus</taxon>
    </lineage>
</organism>
<dbReference type="Pfam" id="PF03739">
    <property type="entry name" value="LptF_LptG"/>
    <property type="match status" value="1"/>
</dbReference>
<feature type="transmembrane region" description="Helical" evidence="9">
    <location>
        <begin position="12"/>
        <end position="33"/>
    </location>
</feature>
<evidence type="ECO:0000256" key="5">
    <source>
        <dbReference type="ARBA" id="ARBA00022692"/>
    </source>
</evidence>
<evidence type="ECO:0000256" key="6">
    <source>
        <dbReference type="ARBA" id="ARBA00022989"/>
    </source>
</evidence>
<dbReference type="PANTHER" id="PTHR33529:SF2">
    <property type="entry name" value="LIPOPOLYSACCHARIDE EXPORT SYSTEM PERMEASE PROTEIN LPTG"/>
    <property type="match status" value="1"/>
</dbReference>
<comment type="subunit">
    <text evidence="8">Component of the lipopolysaccharide transport and assembly complex. The LptBFG transporter is composed of two ATP-binding proteins (LptB) and two transmembrane proteins (LptF and LptG).</text>
</comment>
<protein>
    <submittedName>
        <fullName evidence="10">LPS export ABC transporter permease LptG</fullName>
    </submittedName>
</protein>
<proteinExistence type="inferred from homology"/>
<gene>
    <name evidence="10" type="primary">lptG</name>
    <name evidence="10" type="ORF">GNH96_07955</name>
</gene>
<dbReference type="RefSeq" id="WP_169603194.1">
    <property type="nucleotide sequence ID" value="NZ_CP046565.1"/>
</dbReference>
<feature type="transmembrane region" description="Helical" evidence="9">
    <location>
        <begin position="99"/>
        <end position="122"/>
    </location>
</feature>
<dbReference type="NCBIfam" id="TIGR04408">
    <property type="entry name" value="LptG_lptG"/>
    <property type="match status" value="1"/>
</dbReference>
<dbReference type="GO" id="GO:0015920">
    <property type="term" value="P:lipopolysaccharide transport"/>
    <property type="evidence" value="ECO:0007669"/>
    <property type="project" value="TreeGrafter"/>
</dbReference>
<keyword evidence="5 9" id="KW-0812">Transmembrane</keyword>
<dbReference type="InterPro" id="IPR005495">
    <property type="entry name" value="LptG/LptF_permease"/>
</dbReference>
<keyword evidence="4" id="KW-1003">Cell membrane</keyword>
<name>A0A858Q811_9GAMM</name>